<keyword evidence="4 10" id="KW-0597">Phosphoprotein</keyword>
<dbReference type="FunFam" id="3.30.565.10:FF:000016">
    <property type="entry name" value="Chemotaxis protein CheA, putative"/>
    <property type="match status" value="1"/>
</dbReference>
<evidence type="ECO:0000256" key="5">
    <source>
        <dbReference type="ARBA" id="ARBA00022679"/>
    </source>
</evidence>
<feature type="region of interest" description="Disordered" evidence="12">
    <location>
        <begin position="1070"/>
        <end position="1105"/>
    </location>
</feature>
<protein>
    <recommendedName>
        <fullName evidence="3">Chemotaxis protein CheA</fullName>
        <ecNumber evidence="2">2.7.13.3</ecNumber>
    </recommendedName>
</protein>
<feature type="domain" description="CheW-like" evidence="15">
    <location>
        <begin position="1815"/>
        <end position="1951"/>
    </location>
</feature>
<feature type="compositionally biased region" description="Low complexity" evidence="12">
    <location>
        <begin position="637"/>
        <end position="648"/>
    </location>
</feature>
<evidence type="ECO:0000259" key="13">
    <source>
        <dbReference type="PROSITE" id="PS50109"/>
    </source>
</evidence>
<dbReference type="PANTHER" id="PTHR43395:SF8">
    <property type="entry name" value="HISTIDINE KINASE"/>
    <property type="match status" value="1"/>
</dbReference>
<feature type="domain" description="Histidine kinase" evidence="13">
    <location>
        <begin position="1613"/>
        <end position="1813"/>
    </location>
</feature>
<feature type="modified residue" description="Phosphohistidine" evidence="9">
    <location>
        <position position="783"/>
    </location>
</feature>
<evidence type="ECO:0000256" key="7">
    <source>
        <dbReference type="ARBA" id="ARBA00023012"/>
    </source>
</evidence>
<dbReference type="RefSeq" id="WP_074922780.1">
    <property type="nucleotide sequence ID" value="NZ_CP141274.1"/>
</dbReference>
<evidence type="ECO:0000313" key="17">
    <source>
        <dbReference type="EMBL" id="SDZ12174.1"/>
    </source>
</evidence>
<dbReference type="Gene3D" id="1.20.120.160">
    <property type="entry name" value="HPT domain"/>
    <property type="match status" value="3"/>
</dbReference>
<dbReference type="InterPro" id="IPR003594">
    <property type="entry name" value="HATPase_dom"/>
</dbReference>
<dbReference type="SUPFAM" id="SSF47226">
    <property type="entry name" value="Histidine-containing phosphotransfer domain, HPT domain"/>
    <property type="match status" value="5"/>
</dbReference>
<feature type="region of interest" description="Disordered" evidence="12">
    <location>
        <begin position="636"/>
        <end position="663"/>
    </location>
</feature>
<dbReference type="GeneID" id="94694652"/>
<feature type="coiled-coil region" evidence="11">
    <location>
        <begin position="1521"/>
        <end position="1555"/>
    </location>
</feature>
<evidence type="ECO:0000256" key="10">
    <source>
        <dbReference type="PROSITE-ProRule" id="PRU00169"/>
    </source>
</evidence>
<dbReference type="PROSITE" id="PS50894">
    <property type="entry name" value="HPT"/>
    <property type="match status" value="3"/>
</dbReference>
<keyword evidence="7" id="KW-0902">Two-component regulatory system</keyword>
<dbReference type="Gene3D" id="3.40.50.2300">
    <property type="match status" value="1"/>
</dbReference>
<organism evidence="17 18">
    <name type="scientific">Delftia lacustris</name>
    <dbReference type="NCBI Taxonomy" id="558537"/>
    <lineage>
        <taxon>Bacteria</taxon>
        <taxon>Pseudomonadati</taxon>
        <taxon>Pseudomonadota</taxon>
        <taxon>Betaproteobacteria</taxon>
        <taxon>Burkholderiales</taxon>
        <taxon>Comamonadaceae</taxon>
        <taxon>Delftia</taxon>
    </lineage>
</organism>
<dbReference type="Pfam" id="PF00072">
    <property type="entry name" value="Response_reg"/>
    <property type="match status" value="1"/>
</dbReference>
<feature type="modified residue" description="Phosphohistidine" evidence="9">
    <location>
        <position position="1372"/>
    </location>
</feature>
<keyword evidence="11" id="KW-0175">Coiled coil</keyword>
<dbReference type="InterPro" id="IPR001789">
    <property type="entry name" value="Sig_transdc_resp-reg_receiver"/>
</dbReference>
<keyword evidence="6 17" id="KW-0418">Kinase</keyword>
<dbReference type="InterPro" id="IPR004358">
    <property type="entry name" value="Sig_transdc_His_kin-like_C"/>
</dbReference>
<evidence type="ECO:0000256" key="3">
    <source>
        <dbReference type="ARBA" id="ARBA00021495"/>
    </source>
</evidence>
<dbReference type="PROSITE" id="PS50110">
    <property type="entry name" value="RESPONSE_REGULATORY"/>
    <property type="match status" value="1"/>
</dbReference>
<dbReference type="GO" id="GO:0000155">
    <property type="term" value="F:phosphorelay sensor kinase activity"/>
    <property type="evidence" value="ECO:0007669"/>
    <property type="project" value="InterPro"/>
</dbReference>
<dbReference type="SUPFAM" id="SSF50341">
    <property type="entry name" value="CheW-like"/>
    <property type="match status" value="1"/>
</dbReference>
<evidence type="ECO:0000256" key="4">
    <source>
        <dbReference type="ARBA" id="ARBA00022553"/>
    </source>
</evidence>
<dbReference type="Gene3D" id="3.30.565.10">
    <property type="entry name" value="Histidine kinase-like ATPase, C-terminal domain"/>
    <property type="match status" value="1"/>
</dbReference>
<sequence length="2123" mass="227881">MSVVDESQTGAAQAAHTEQDLGPLAWVLDELRKSLEGASKAVARFVRDADAARASDLEELDTSALRIARQQLHQACGALEMVGLGSPALVLRGMESAVQRFVQRPELCTDQAAATLERASFALIEYLETVLAGKTVSAVALFPQYRDTQALAGNDKVHPADLWPAERRAREPEWARQAEPLAYGPDARALLDGVVLRMVKSDDREAAAQMRDLCLRFAVAQTEDVTARSFWKVAAGFFDAQSRGLIVVDLYVKRMASRVLLQYAAMAKGDRTPPARLLQDLLFFCAQARPAEQAGAALQAVRQAYGMQAQPQVDYQQTRFGRYDPAVLVQARKRITTAAETWSALAGGDRARTKIVVDQFAQVAESLVKLHPASHGLARMLIKVAETVARIGEPPPAELAMEVATSVLYLQAAFATMDMGDEELAEQSANLVQRLEESLQGAPARPLEPWMEELYRQASDHQTMGSVVGELRATLAEAERHLDQYFRNPADATVLAPVSGQMAQMRGVLSVLGLDQATQAMQRMRETVERLVLGEIAESERAQVFDKLGNSLGAMGFLIDMLSYQRSMARKLFVYDEAEGGLRILMGRRGHRADDAGKAPEQLPALDTAAVPPQREAVAVAQPLPVPQIQPAETAQDLPAEPAAAAPSVPAPPPPSVDLVPEPLPQATAAGQQALADDAELAQFAKALEIPAEAAQAADVAEAAEPVPGPAAASATAQPEPLPEPVPPLAGLTVSEDDSDDEILSIFLEEAREVVDNGLQALRTLADEPGNLSEQTTLRRAFHTLKGSSRMVGLDEFGEAGWAMEQMLNAWLAEQKPMPQPMQELASDALRAFGAWASAIERQQADAWLATHFRAAADAMRLEGVRADVALVPRADRRTQAEPAAVEAPVEPFAAVEQQLQAEQREAPEPAVPAETTGTAGDLDIALDFGLLDLDPQPAAAVPEQSQGSTQPETAEAPAALATDAVEELDFAAFEAAMRDSEQEALAVVSGDQPALPGTETVPEAHADALPELQAEAEAGAEAVAEAEAEAEVEAEEQAPHAAVPLAPFEGLDLDLTPAAAPAEAIEAVEASEAETPQELHAESVADEAPAVAEESGAQEPSGVDADGFKVVDGLRISAPLYNVYLNEADEWSRRLDLSLQQWATEPGEPVPDDAIAFAHSLAGSSATVGFKALSDLARLLEHALAHLQPQRCGTPEQVAACIAASDEVQRLLHQFAAGFLKTPQPGVEEALQALLALDIEVADAPDSRLDALLPEPLPQPGTDAVLDAGAHAQAQAQDVAPLAYSMRPLVNDARQEAELQRRIDEAIAHAVAVGNDLDDDIDALDEVDPDLFPIFEEEAIELLPRLGAALRRWHGRPSLDEARHETLRALHTLKGSARLAGAMRLGEMAHRLESAVERVDSESPTAEQIEPLLGNFDALQAGFDVLRVAGEQVQDGPLGLADGPDQAEPAASAVSSDATASDASGAGASPAPADAQPAPVTAPLRAGAHQTVRVRAQLLDRLISQAGEVLIARSRVDARLAQARGSLDELAGNLERLRMQLRDIEVQAESQMQSRLALSKDSAAGFDPLEFDRFTRVQELTRMMAESVNDVATVQRNLQRDMAGAEDDLVAQGRQARELQRDLLRTRMVEFDSLAERLYAVVRQTSKEMGKQVRLNILGGTIEMDRGMLDRMMPAFEHLLRNCVAHGIEPPEQRTAAGKPAMGTIEIILSQERNDVALSVEDDGAGLNLQRIRDKAVAQGLWPEDQTLTEQDAGRLIFEPGFTTATEVTGVAGRGIGMDVVRSEVNALGGRIETHSEAGRGSAFRLVLPLTTAVTQVVMLRAGRLLVGVPASLVEIVRRAPLDLLQQAYASHGFEDGGETLPFYWAGALWQSSLRSEETVGRTRPVVILRSASQRIALHVDEVLGNQEVVIKNLGPQLARLPGLTGMSVLASGAVVQIYNPVALANVYGDEVRARTEEAERAAGQGDGEAVPASAGPVSVPLVLVVDDSITVRRVTQRLLQREGYRVALAADGLQAMERLAEERPTLVLSDIEMPRMDGFDLLRNIRADEALRDLPVVMITSRIAQKHREMARQLGANHYLGKPYSDEELLGLIQHYSLQGNSTQPAPLSLQTETQVLGEEA</sequence>
<dbReference type="Proteomes" id="UP000183417">
    <property type="component" value="Unassembled WGS sequence"/>
</dbReference>
<dbReference type="InterPro" id="IPR011006">
    <property type="entry name" value="CheY-like_superfamily"/>
</dbReference>
<dbReference type="CDD" id="cd17546">
    <property type="entry name" value="REC_hyHK_CKI1_RcsC-like"/>
    <property type="match status" value="1"/>
</dbReference>
<evidence type="ECO:0000256" key="9">
    <source>
        <dbReference type="PROSITE-ProRule" id="PRU00110"/>
    </source>
</evidence>
<gene>
    <name evidence="17" type="ORF">SAMN05421547_112141</name>
</gene>
<dbReference type="PROSITE" id="PS50851">
    <property type="entry name" value="CHEW"/>
    <property type="match status" value="1"/>
</dbReference>
<feature type="region of interest" description="Disordered" evidence="12">
    <location>
        <begin position="1437"/>
        <end position="1480"/>
    </location>
</feature>
<reference evidence="17 18" key="1">
    <citation type="submission" date="2016-10" db="EMBL/GenBank/DDBJ databases">
        <authorList>
            <person name="de Groot N.N."/>
        </authorList>
    </citation>
    <scope>NUCLEOTIDE SEQUENCE [LARGE SCALE GENOMIC DNA]</scope>
    <source>
        <strain evidence="17 18">LMG 24775</strain>
    </source>
</reference>
<feature type="domain" description="HPt" evidence="16">
    <location>
        <begin position="736"/>
        <end position="836"/>
    </location>
</feature>
<dbReference type="InterPro" id="IPR002545">
    <property type="entry name" value="CheW-lke_dom"/>
</dbReference>
<evidence type="ECO:0000259" key="14">
    <source>
        <dbReference type="PROSITE" id="PS50110"/>
    </source>
</evidence>
<evidence type="ECO:0000259" key="16">
    <source>
        <dbReference type="PROSITE" id="PS50894"/>
    </source>
</evidence>
<dbReference type="InterPro" id="IPR036061">
    <property type="entry name" value="CheW-like_dom_sf"/>
</dbReference>
<dbReference type="SMART" id="SM00073">
    <property type="entry name" value="HPT"/>
    <property type="match status" value="3"/>
</dbReference>
<dbReference type="Gene3D" id="2.30.30.40">
    <property type="entry name" value="SH3 Domains"/>
    <property type="match status" value="1"/>
</dbReference>
<evidence type="ECO:0000256" key="1">
    <source>
        <dbReference type="ARBA" id="ARBA00000085"/>
    </source>
</evidence>
<feature type="region of interest" description="Disordered" evidence="12">
    <location>
        <begin position="699"/>
        <end position="735"/>
    </location>
</feature>
<dbReference type="EC" id="2.7.13.3" evidence="2"/>
<dbReference type="SMART" id="SM00448">
    <property type="entry name" value="REC"/>
    <property type="match status" value="1"/>
</dbReference>
<dbReference type="InterPro" id="IPR036641">
    <property type="entry name" value="HPT_dom_sf"/>
</dbReference>
<comment type="function">
    <text evidence="8">Involved in the transmission of sensory signals from the chemoreceptors to the flagellar motors. CheA is autophosphorylated; it can transfer its phosphate group to either CheB or CheY.</text>
</comment>
<dbReference type="Pfam" id="PF01627">
    <property type="entry name" value="Hpt"/>
    <property type="match status" value="3"/>
</dbReference>
<feature type="compositionally biased region" description="Low complexity" evidence="12">
    <location>
        <begin position="699"/>
        <end position="715"/>
    </location>
</feature>
<dbReference type="SMART" id="SM00260">
    <property type="entry name" value="CheW"/>
    <property type="match status" value="1"/>
</dbReference>
<dbReference type="InterPro" id="IPR005467">
    <property type="entry name" value="His_kinase_dom"/>
</dbReference>
<dbReference type="InterPro" id="IPR008207">
    <property type="entry name" value="Sig_transdc_His_kin_Hpt_dom"/>
</dbReference>
<evidence type="ECO:0000259" key="15">
    <source>
        <dbReference type="PROSITE" id="PS50851"/>
    </source>
</evidence>
<dbReference type="CDD" id="cd00088">
    <property type="entry name" value="HPT"/>
    <property type="match status" value="2"/>
</dbReference>
<dbReference type="Pfam" id="PF01584">
    <property type="entry name" value="CheW"/>
    <property type="match status" value="1"/>
</dbReference>
<dbReference type="InterPro" id="IPR051315">
    <property type="entry name" value="Bact_Chemotaxis_CheA"/>
</dbReference>
<dbReference type="SUPFAM" id="SSF52172">
    <property type="entry name" value="CheY-like"/>
    <property type="match status" value="1"/>
</dbReference>
<proteinExistence type="predicted"/>
<feature type="modified residue" description="Phosphohistidine" evidence="9">
    <location>
        <position position="1160"/>
    </location>
</feature>
<dbReference type="PROSITE" id="PS50109">
    <property type="entry name" value="HIS_KIN"/>
    <property type="match status" value="1"/>
</dbReference>
<feature type="domain" description="Response regulatory" evidence="14">
    <location>
        <begin position="1983"/>
        <end position="2099"/>
    </location>
</feature>
<keyword evidence="5" id="KW-0808">Transferase</keyword>
<evidence type="ECO:0000256" key="11">
    <source>
        <dbReference type="SAM" id="Coils"/>
    </source>
</evidence>
<dbReference type="PRINTS" id="PR00344">
    <property type="entry name" value="BCTRLSENSOR"/>
</dbReference>
<evidence type="ECO:0000256" key="8">
    <source>
        <dbReference type="ARBA" id="ARBA00035100"/>
    </source>
</evidence>
<dbReference type="PANTHER" id="PTHR43395">
    <property type="entry name" value="SENSOR HISTIDINE KINASE CHEA"/>
    <property type="match status" value="1"/>
</dbReference>
<feature type="domain" description="HPt" evidence="16">
    <location>
        <begin position="1114"/>
        <end position="1216"/>
    </location>
</feature>
<dbReference type="EMBL" id="FNPE01000012">
    <property type="protein sequence ID" value="SDZ12174.1"/>
    <property type="molecule type" value="Genomic_DNA"/>
</dbReference>
<accession>A0A1H3QF40</accession>
<evidence type="ECO:0000256" key="2">
    <source>
        <dbReference type="ARBA" id="ARBA00012438"/>
    </source>
</evidence>
<dbReference type="SMART" id="SM00387">
    <property type="entry name" value="HATPase_c"/>
    <property type="match status" value="1"/>
</dbReference>
<feature type="domain" description="HPt" evidence="16">
    <location>
        <begin position="1325"/>
        <end position="1437"/>
    </location>
</feature>
<dbReference type="InterPro" id="IPR036890">
    <property type="entry name" value="HATPase_C_sf"/>
</dbReference>
<dbReference type="Pfam" id="PF26379">
    <property type="entry name" value="FimL_2nd"/>
    <property type="match status" value="1"/>
</dbReference>
<dbReference type="SUPFAM" id="SSF55874">
    <property type="entry name" value="ATPase domain of HSP90 chaperone/DNA topoisomerase II/histidine kinase"/>
    <property type="match status" value="1"/>
</dbReference>
<dbReference type="Pfam" id="PF02518">
    <property type="entry name" value="HATPase_c"/>
    <property type="match status" value="1"/>
</dbReference>
<evidence type="ECO:0000256" key="6">
    <source>
        <dbReference type="ARBA" id="ARBA00022777"/>
    </source>
</evidence>
<name>A0A1H3QF40_9BURK</name>
<comment type="catalytic activity">
    <reaction evidence="1">
        <text>ATP + protein L-histidine = ADP + protein N-phospho-L-histidine.</text>
        <dbReference type="EC" id="2.7.13.3"/>
    </reaction>
</comment>
<evidence type="ECO:0000313" key="18">
    <source>
        <dbReference type="Proteomes" id="UP000183417"/>
    </source>
</evidence>
<dbReference type="InterPro" id="IPR058661">
    <property type="entry name" value="FimL_2nd"/>
</dbReference>
<dbReference type="InterPro" id="IPR004105">
    <property type="entry name" value="CheA-like_dim"/>
</dbReference>
<dbReference type="GO" id="GO:0005737">
    <property type="term" value="C:cytoplasm"/>
    <property type="evidence" value="ECO:0007669"/>
    <property type="project" value="InterPro"/>
</dbReference>
<dbReference type="GO" id="GO:0006935">
    <property type="term" value="P:chemotaxis"/>
    <property type="evidence" value="ECO:0007669"/>
    <property type="project" value="UniProtKB-KW"/>
</dbReference>
<feature type="modified residue" description="4-aspartylphosphate" evidence="10">
    <location>
        <position position="2032"/>
    </location>
</feature>
<evidence type="ECO:0000256" key="12">
    <source>
        <dbReference type="SAM" id="MobiDB-lite"/>
    </source>
</evidence>
<feature type="compositionally biased region" description="Low complexity" evidence="12">
    <location>
        <begin position="1450"/>
        <end position="1480"/>
    </location>
</feature>
<dbReference type="SMART" id="SM01231">
    <property type="entry name" value="H-kinase_dim"/>
    <property type="match status" value="1"/>
</dbReference>